<feature type="transmembrane region" description="Helical" evidence="20">
    <location>
        <begin position="209"/>
        <end position="228"/>
    </location>
</feature>
<feature type="region of interest" description="Disordered" evidence="19">
    <location>
        <begin position="29"/>
        <end position="75"/>
    </location>
</feature>
<dbReference type="GeneID" id="106663679"/>
<comment type="cofactor">
    <cofactor evidence="2">
        <name>Mn(2+)</name>
        <dbReference type="ChEBI" id="CHEBI:29035"/>
    </cofactor>
</comment>
<dbReference type="GO" id="GO:0006171">
    <property type="term" value="P:cAMP biosynthetic process"/>
    <property type="evidence" value="ECO:0007669"/>
    <property type="project" value="UniProtKB-KW"/>
</dbReference>
<feature type="compositionally biased region" description="Polar residues" evidence="19">
    <location>
        <begin position="1360"/>
        <end position="1388"/>
    </location>
</feature>
<dbReference type="InterPro" id="IPR001054">
    <property type="entry name" value="A/G_cyclase"/>
</dbReference>
<keyword evidence="13 20" id="KW-0472">Membrane</keyword>
<dbReference type="InterPro" id="IPR029787">
    <property type="entry name" value="Nucleotide_cyclase"/>
</dbReference>
<dbReference type="Pfam" id="PF00211">
    <property type="entry name" value="Guanylate_cyc"/>
    <property type="match status" value="2"/>
</dbReference>
<dbReference type="GO" id="GO:0005886">
    <property type="term" value="C:plasma membrane"/>
    <property type="evidence" value="ECO:0007669"/>
    <property type="project" value="InterPro"/>
</dbReference>
<feature type="transmembrane region" description="Helical" evidence="20">
    <location>
        <begin position="152"/>
        <end position="172"/>
    </location>
</feature>
<evidence type="ECO:0000256" key="6">
    <source>
        <dbReference type="ARBA" id="ARBA00022723"/>
    </source>
</evidence>
<feature type="binding site" evidence="17">
    <location>
        <position position="408"/>
    </location>
    <ligand>
        <name>Mg(2+)</name>
        <dbReference type="ChEBI" id="CHEBI:18420"/>
        <label>1</label>
        <note>catalytic</note>
    </ligand>
</feature>
<feature type="binding site" evidence="17">
    <location>
        <position position="408"/>
    </location>
    <ligand>
        <name>Mg(2+)</name>
        <dbReference type="ChEBI" id="CHEBI:18420"/>
        <label>2</label>
        <note>catalytic</note>
    </ligand>
</feature>
<feature type="binding site" evidence="17">
    <location>
        <position position="364"/>
    </location>
    <ligand>
        <name>Mg(2+)</name>
        <dbReference type="ChEBI" id="CHEBI:18420"/>
        <label>2</label>
        <note>catalytic</note>
    </ligand>
</feature>
<evidence type="ECO:0000256" key="3">
    <source>
        <dbReference type="ARBA" id="ARBA00004141"/>
    </source>
</evidence>
<evidence type="ECO:0000256" key="17">
    <source>
        <dbReference type="PIRSR" id="PIRSR039050-51"/>
    </source>
</evidence>
<feature type="transmembrane region" description="Helical" evidence="20">
    <location>
        <begin position="975"/>
        <end position="994"/>
    </location>
</feature>
<dbReference type="EC" id="4.6.1.1" evidence="4"/>
<proteinExistence type="inferred from homology"/>
<comment type="similarity">
    <text evidence="18">Belongs to the adenylyl cyclase class-4/guanylyl cyclase family.</text>
</comment>
<keyword evidence="7" id="KW-0677">Repeat</keyword>
<feature type="domain" description="Guanylate cyclase" evidence="21">
    <location>
        <begin position="359"/>
        <end position="486"/>
    </location>
</feature>
<dbReference type="RefSeq" id="XP_014244185.1">
    <property type="nucleotide sequence ID" value="XM_014388699.2"/>
</dbReference>
<feature type="binding site" evidence="16">
    <location>
        <begin position="364"/>
        <end position="369"/>
    </location>
    <ligand>
        <name>ATP</name>
        <dbReference type="ChEBI" id="CHEBI:30616"/>
    </ligand>
</feature>
<dbReference type="RefSeq" id="XP_024083271.1">
    <property type="nucleotide sequence ID" value="XM_024227503.1"/>
</dbReference>
<dbReference type="PIRSF" id="PIRSF039050">
    <property type="entry name" value="Ade_cyc"/>
    <property type="match status" value="1"/>
</dbReference>
<feature type="region of interest" description="Disordered" evidence="19">
    <location>
        <begin position="1281"/>
        <end position="1388"/>
    </location>
</feature>
<evidence type="ECO:0000256" key="18">
    <source>
        <dbReference type="RuleBase" id="RU000405"/>
    </source>
</evidence>
<dbReference type="InterPro" id="IPR030672">
    <property type="entry name" value="Adcy"/>
</dbReference>
<feature type="compositionally biased region" description="Polar residues" evidence="19">
    <location>
        <begin position="1281"/>
        <end position="1300"/>
    </location>
</feature>
<dbReference type="OrthoDB" id="60033at2759"/>
<keyword evidence="23" id="KW-1185">Reference proteome</keyword>
<evidence type="ECO:0000256" key="13">
    <source>
        <dbReference type="ARBA" id="ARBA00023136"/>
    </source>
</evidence>
<dbReference type="Pfam" id="PF06327">
    <property type="entry name" value="Adcy_cons_dom"/>
    <property type="match status" value="1"/>
</dbReference>
<feature type="transmembrane region" description="Helical" evidence="20">
    <location>
        <begin position="122"/>
        <end position="140"/>
    </location>
</feature>
<keyword evidence="11 20" id="KW-1133">Transmembrane helix</keyword>
<name>A0A8I6RHU6_CIMLE</name>
<feature type="region of interest" description="Disordered" evidence="19">
    <location>
        <begin position="627"/>
        <end position="647"/>
    </location>
</feature>
<protein>
    <recommendedName>
        <fullName evidence="4">adenylate cyclase</fullName>
        <ecNumber evidence="4">4.6.1.1</ecNumber>
    </recommendedName>
</protein>
<evidence type="ECO:0000256" key="2">
    <source>
        <dbReference type="ARBA" id="ARBA00001936"/>
    </source>
</evidence>
<keyword evidence="14" id="KW-0325">Glycoprotein</keyword>
<feature type="transmembrane region" description="Helical" evidence="20">
    <location>
        <begin position="907"/>
        <end position="929"/>
    </location>
</feature>
<evidence type="ECO:0000256" key="19">
    <source>
        <dbReference type="SAM" id="MobiDB-lite"/>
    </source>
</evidence>
<dbReference type="GO" id="GO:0007189">
    <property type="term" value="P:adenylate cyclase-activating G protein-coupled receptor signaling pathway"/>
    <property type="evidence" value="ECO:0007669"/>
    <property type="project" value="TreeGrafter"/>
</dbReference>
<evidence type="ECO:0000256" key="12">
    <source>
        <dbReference type="ARBA" id="ARBA00022998"/>
    </source>
</evidence>
<dbReference type="SMART" id="SM00044">
    <property type="entry name" value="CYCc"/>
    <property type="match status" value="2"/>
</dbReference>
<evidence type="ECO:0000313" key="22">
    <source>
        <dbReference type="EnsemblMetazoa" id="XP_014244185.1"/>
    </source>
</evidence>
<keyword evidence="17" id="KW-0464">Manganese</keyword>
<feature type="binding site" evidence="16">
    <location>
        <begin position="406"/>
        <end position="408"/>
    </location>
    <ligand>
        <name>ATP</name>
        <dbReference type="ChEBI" id="CHEBI:30616"/>
    </ligand>
</feature>
<evidence type="ECO:0000313" key="23">
    <source>
        <dbReference type="Proteomes" id="UP000494040"/>
    </source>
</evidence>
<comment type="cofactor">
    <cofactor evidence="17">
        <name>Mg(2+)</name>
        <dbReference type="ChEBI" id="CHEBI:18420"/>
    </cofactor>
    <cofactor evidence="17">
        <name>Mn(2+)</name>
        <dbReference type="ChEBI" id="CHEBI:29035"/>
    </cofactor>
    <text evidence="17">Binds 2 magnesium ions per subunit. Is also active with manganese (in vitro).</text>
</comment>
<feature type="compositionally biased region" description="Basic and acidic residues" evidence="19">
    <location>
        <begin position="48"/>
        <end position="67"/>
    </location>
</feature>
<feature type="domain" description="Guanylate cyclase" evidence="21">
    <location>
        <begin position="1059"/>
        <end position="1196"/>
    </location>
</feature>
<dbReference type="InterPro" id="IPR018297">
    <property type="entry name" value="A/G_cyclase_CS"/>
</dbReference>
<dbReference type="OMA" id="HRTIFIC"/>
<dbReference type="GO" id="GO:0005524">
    <property type="term" value="F:ATP binding"/>
    <property type="evidence" value="ECO:0007669"/>
    <property type="project" value="UniProtKB-KW"/>
</dbReference>
<evidence type="ECO:0000256" key="1">
    <source>
        <dbReference type="ARBA" id="ARBA00001593"/>
    </source>
</evidence>
<organism evidence="22 23">
    <name type="scientific">Cimex lectularius</name>
    <name type="common">Bed bug</name>
    <name type="synonym">Acanthia lectularia</name>
    <dbReference type="NCBI Taxonomy" id="79782"/>
    <lineage>
        <taxon>Eukaryota</taxon>
        <taxon>Metazoa</taxon>
        <taxon>Ecdysozoa</taxon>
        <taxon>Arthropoda</taxon>
        <taxon>Hexapoda</taxon>
        <taxon>Insecta</taxon>
        <taxon>Pterygota</taxon>
        <taxon>Neoptera</taxon>
        <taxon>Paraneoptera</taxon>
        <taxon>Hemiptera</taxon>
        <taxon>Heteroptera</taxon>
        <taxon>Panheteroptera</taxon>
        <taxon>Cimicomorpha</taxon>
        <taxon>Cimicidae</taxon>
        <taxon>Cimex</taxon>
    </lineage>
</organism>
<feature type="binding site" evidence="16">
    <location>
        <position position="1230"/>
    </location>
    <ligand>
        <name>ATP</name>
        <dbReference type="ChEBI" id="CHEBI:30616"/>
    </ligand>
</feature>
<evidence type="ECO:0000256" key="16">
    <source>
        <dbReference type="PIRSR" id="PIRSR039050-50"/>
    </source>
</evidence>
<evidence type="ECO:0000259" key="21">
    <source>
        <dbReference type="PROSITE" id="PS50125"/>
    </source>
</evidence>
<keyword evidence="12" id="KW-0115">cAMP biosynthesis</keyword>
<feature type="transmembrane region" description="Helical" evidence="20">
    <location>
        <begin position="936"/>
        <end position="955"/>
    </location>
</feature>
<keyword evidence="10 17" id="KW-0460">Magnesium</keyword>
<evidence type="ECO:0000256" key="14">
    <source>
        <dbReference type="ARBA" id="ARBA00023180"/>
    </source>
</evidence>
<feature type="binding site" evidence="16">
    <location>
        <position position="452"/>
    </location>
    <ligand>
        <name>ATP</name>
        <dbReference type="ChEBI" id="CHEBI:30616"/>
    </ligand>
</feature>
<evidence type="ECO:0000256" key="15">
    <source>
        <dbReference type="ARBA" id="ARBA00023239"/>
    </source>
</evidence>
<dbReference type="EnsemblMetazoa" id="XM_024227503.1">
    <property type="protein sequence ID" value="XP_024083271.1"/>
    <property type="gene ID" value="LOC106663679"/>
</dbReference>
<keyword evidence="5 20" id="KW-0812">Transmembrane</keyword>
<feature type="compositionally biased region" description="Polar residues" evidence="19">
    <location>
        <begin position="1322"/>
        <end position="1347"/>
    </location>
</feature>
<dbReference type="FunFam" id="3.30.70.1230:FF:000006">
    <property type="entry name" value="Adenylate cyclase"/>
    <property type="match status" value="1"/>
</dbReference>
<dbReference type="SUPFAM" id="SSF55073">
    <property type="entry name" value="Nucleotide cyclase"/>
    <property type="match status" value="2"/>
</dbReference>
<dbReference type="FunFam" id="3.30.70.1230:FF:000002">
    <property type="entry name" value="Adenylate cyclase"/>
    <property type="match status" value="1"/>
</dbReference>
<keyword evidence="8 16" id="KW-0547">Nucleotide-binding</keyword>
<dbReference type="Proteomes" id="UP000494040">
    <property type="component" value="Unassembled WGS sequence"/>
</dbReference>
<evidence type="ECO:0000256" key="10">
    <source>
        <dbReference type="ARBA" id="ARBA00022842"/>
    </source>
</evidence>
<evidence type="ECO:0000256" key="4">
    <source>
        <dbReference type="ARBA" id="ARBA00012201"/>
    </source>
</evidence>
<dbReference type="GO" id="GO:0035556">
    <property type="term" value="P:intracellular signal transduction"/>
    <property type="evidence" value="ECO:0007669"/>
    <property type="project" value="InterPro"/>
</dbReference>
<keyword evidence="15 18" id="KW-0456">Lyase</keyword>
<accession>A0A8I6RHU6</accession>
<feature type="binding site" evidence="17">
    <location>
        <position position="365"/>
    </location>
    <ligand>
        <name>Mg(2+)</name>
        <dbReference type="ChEBI" id="CHEBI:18420"/>
        <label>2</label>
        <note>catalytic</note>
    </ligand>
</feature>
<keyword evidence="9 16" id="KW-0067">ATP-binding</keyword>
<evidence type="ECO:0000256" key="9">
    <source>
        <dbReference type="ARBA" id="ARBA00022840"/>
    </source>
</evidence>
<keyword evidence="6 17" id="KW-0479">Metal-binding</keyword>
<feature type="binding site" evidence="16">
    <location>
        <position position="1109"/>
    </location>
    <ligand>
        <name>ATP</name>
        <dbReference type="ChEBI" id="CHEBI:30616"/>
    </ligand>
</feature>
<dbReference type="CDD" id="cd07302">
    <property type="entry name" value="CHD"/>
    <property type="match status" value="2"/>
</dbReference>
<feature type="binding site" evidence="16">
    <location>
        <begin position="1183"/>
        <end position="1185"/>
    </location>
    <ligand>
        <name>ATP</name>
        <dbReference type="ChEBI" id="CHEBI:30616"/>
    </ligand>
</feature>
<dbReference type="EnsemblMetazoa" id="XM_014388699.2">
    <property type="protein sequence ID" value="XP_014244185.1"/>
    <property type="gene ID" value="LOC106663679"/>
</dbReference>
<evidence type="ECO:0000256" key="5">
    <source>
        <dbReference type="ARBA" id="ARBA00022692"/>
    </source>
</evidence>
<dbReference type="InterPro" id="IPR009398">
    <property type="entry name" value="Adcy_conserved_dom"/>
</dbReference>
<feature type="binding site" evidence="16">
    <location>
        <begin position="1190"/>
        <end position="1194"/>
    </location>
    <ligand>
        <name>ATP</name>
        <dbReference type="ChEBI" id="CHEBI:30616"/>
    </ligand>
</feature>
<feature type="transmembrane region" description="Helical" evidence="20">
    <location>
        <begin position="728"/>
        <end position="748"/>
    </location>
</feature>
<feature type="compositionally biased region" description="Polar residues" evidence="19">
    <location>
        <begin position="35"/>
        <end position="47"/>
    </location>
</feature>
<feature type="transmembrane region" description="Helical" evidence="20">
    <location>
        <begin position="705"/>
        <end position="722"/>
    </location>
</feature>
<comment type="catalytic activity">
    <reaction evidence="1">
        <text>ATP = 3',5'-cyclic AMP + diphosphate</text>
        <dbReference type="Rhea" id="RHEA:15389"/>
        <dbReference type="ChEBI" id="CHEBI:30616"/>
        <dbReference type="ChEBI" id="CHEBI:33019"/>
        <dbReference type="ChEBI" id="CHEBI:58165"/>
        <dbReference type="EC" id="4.6.1.1"/>
    </reaction>
</comment>
<evidence type="ECO:0000256" key="11">
    <source>
        <dbReference type="ARBA" id="ARBA00022989"/>
    </source>
</evidence>
<dbReference type="PANTHER" id="PTHR45627">
    <property type="entry name" value="ADENYLATE CYCLASE TYPE 1"/>
    <property type="match status" value="1"/>
</dbReference>
<dbReference type="GO" id="GO:0004016">
    <property type="term" value="F:adenylate cyclase activity"/>
    <property type="evidence" value="ECO:0007669"/>
    <property type="project" value="UniProtKB-EC"/>
</dbReference>
<dbReference type="PANTHER" id="PTHR45627:SF1">
    <property type="entry name" value="ADENYLATE CYCLASE TYPE 8"/>
    <property type="match status" value="1"/>
</dbReference>
<evidence type="ECO:0000256" key="7">
    <source>
        <dbReference type="ARBA" id="ARBA00022737"/>
    </source>
</evidence>
<dbReference type="GO" id="GO:0046872">
    <property type="term" value="F:metal ion binding"/>
    <property type="evidence" value="ECO:0007669"/>
    <property type="project" value="UniProtKB-KW"/>
</dbReference>
<feature type="binding site" evidence="17">
    <location>
        <position position="364"/>
    </location>
    <ligand>
        <name>Mg(2+)</name>
        <dbReference type="ChEBI" id="CHEBI:18420"/>
        <label>1</label>
        <note>catalytic</note>
    </ligand>
</feature>
<feature type="transmembrane region" description="Helical" evidence="20">
    <location>
        <begin position="774"/>
        <end position="794"/>
    </location>
</feature>
<comment type="subcellular location">
    <subcellularLocation>
        <location evidence="3">Membrane</location>
        <topology evidence="3">Multi-pass membrane protein</topology>
    </subcellularLocation>
</comment>
<evidence type="ECO:0000256" key="20">
    <source>
        <dbReference type="SAM" id="Phobius"/>
    </source>
</evidence>
<evidence type="ECO:0000256" key="8">
    <source>
        <dbReference type="ARBA" id="ARBA00022741"/>
    </source>
</evidence>
<dbReference type="PROSITE" id="PS50125">
    <property type="entry name" value="GUANYLATE_CYCLASE_2"/>
    <property type="match status" value="2"/>
</dbReference>
<dbReference type="PROSITE" id="PS00452">
    <property type="entry name" value="GUANYLATE_CYCLASE_1"/>
    <property type="match status" value="1"/>
</dbReference>
<sequence>MEQEEVMEADEKPSKVYRYKNRWVEAVHKIKSQSDTESQSTTPTVKISSHDAQPEEHNGEERRKPSVIEETSQTQDLDETEVFKRGKVYKGVYLLSLTNSFREKRLELAYQRYSHRQRQRSLIIVNLVDAIVKLVVAGIACAHGQELGSEDRLIWTSAGLVANVTLCALGCWRNFANNYLHWAALATWATLNVQGLWGKCFGFSPPEYLVWYILFIIFVTYAMLPLPLRWSIAAGMVTSIVHVLQTAIVLHRSNVVFSCTLKQIVATSLLYCAVNFTGTYTKYLTDRSQRKAFLETHRSTETRFKTQKENEQQEKLLLSVLPDFVAREMIRDIANESERGAFTPHQFHRIYIHCYENVSILFADIKGFTAWASQTSAQELVRVLNDLFAKFDKLAMENHCLRIKLLGDCYYCVSGLPEERPDHAACCVEMGLHMIKAIKDVRNKLNVDLNMRIGIHSGSVLCGVLGLRKWQFDVWSYDVTLANHMESGGIPGRVHISKATLGCLNNAYEVEPGYGETRDPYLKEHEIESYIIKQQVPTKQTHKIGREISRTRLWSEGEQTLIAVQQVVKTKSTNCLNTFFKSLRRFIPDIFGYIAEKERKKQVDSNGNHGNHTAGIVEDWTPEIPFENLSSTGQEPERSEADNEAVADVSTAEEADIMMDHCIEVESNQRMRKENISPWTLRFRQPHMEEEFCQLREDMFKSNMLICYVIWLFIVASQTAILPRCNALVGYVVSATVLLTCAVLLVMAEELPRLPQKLQHISSVLVHNRFRRTIFILAFVAIMAIASTLTLVLLPDHLLISNIVKNNTQTEFSCHDSECDDGMKRIQREIEDSNVKKYTTTNLPIINFDKKGVINPNLLFQNVEQNSNMSSYYALDKHLHTYARVKRNASGVSISKNSTDPSENDHYFKSCIHVEHLVFTWVLCLIALATTLKVYFLVKTALALVMVGGYTWLILGLYPEVFRQPQLDKHLKMPFFAQMLLMLSIFFTLVAYHARLVEITSRLDFLWKLEAQRELADMRETRKNNRQLLRNILPDHVAHHFLHDRIADELYSQSRNKVGVMFASIPNFTEFYSEDVNKGMECIRLLNEIIVDFDELLSEPRFGSIEKIKTVGACYMAASGLNPTHEAIDGYSHVCALVDFALAMKQSLENINKHSFNNFHLRVGISSGPLVGGVIGARKPVYDIWGNTVNEASRMDSTGKMGRIQVPKHTAMMLIERGYLMEYRGLVPVKGKGEMETYFVLGRGETEEQLTPKPTIQHASLAAVVYGMVQARRRHNTLKHATQSAGVLSRTKSQQATSIPSGHKLVNFSSFRISKPSPSPLRRNTTRAGRQLSQPSQTYTSQGSMRQLSVDPTLLHSAPDTRNTSPNLSQGNLRSVSMNFNNSTEQAR</sequence>
<dbReference type="KEGG" id="clec:106663679"/>
<reference evidence="22" key="1">
    <citation type="submission" date="2022-01" db="UniProtKB">
        <authorList>
            <consortium name="EnsemblMetazoa"/>
        </authorList>
    </citation>
    <scope>IDENTIFICATION</scope>
</reference>
<feature type="transmembrane region" description="Helical" evidence="20">
    <location>
        <begin position="179"/>
        <end position="197"/>
    </location>
</feature>
<dbReference type="Gene3D" id="3.30.70.1230">
    <property type="entry name" value="Nucleotide cyclase"/>
    <property type="match status" value="2"/>
</dbReference>
<dbReference type="InterPro" id="IPR032628">
    <property type="entry name" value="AC_N"/>
</dbReference>
<dbReference type="Pfam" id="PF16214">
    <property type="entry name" value="AC_N"/>
    <property type="match status" value="1"/>
</dbReference>